<evidence type="ECO:0000313" key="7">
    <source>
        <dbReference type="EMBL" id="CAD8724480.1"/>
    </source>
</evidence>
<dbReference type="InterPro" id="IPR004136">
    <property type="entry name" value="NMO"/>
</dbReference>
<dbReference type="Gene3D" id="3.20.20.70">
    <property type="entry name" value="Aldolase class I"/>
    <property type="match status" value="1"/>
</dbReference>
<dbReference type="Pfam" id="PF03060">
    <property type="entry name" value="NMO"/>
    <property type="match status" value="1"/>
</dbReference>
<dbReference type="SUPFAM" id="SSF51412">
    <property type="entry name" value="Inosine monophosphate dehydrogenase (IMPDH)"/>
    <property type="match status" value="1"/>
</dbReference>
<proteinExistence type="inferred from homology"/>
<dbReference type="EMBL" id="HBFE01000802">
    <property type="protein sequence ID" value="CAD8724480.1"/>
    <property type="molecule type" value="Transcribed_RNA"/>
</dbReference>
<keyword evidence="4" id="KW-0288">FMN</keyword>
<dbReference type="InterPro" id="IPR013785">
    <property type="entry name" value="Aldolase_TIM"/>
</dbReference>
<dbReference type="PANTHER" id="PTHR42747">
    <property type="entry name" value="NITRONATE MONOOXYGENASE-RELATED"/>
    <property type="match status" value="1"/>
</dbReference>
<dbReference type="CDD" id="cd04730">
    <property type="entry name" value="NPD_like"/>
    <property type="match status" value="1"/>
</dbReference>
<dbReference type="PANTHER" id="PTHR42747:SF3">
    <property type="entry name" value="NITRONATE MONOOXYGENASE-RELATED"/>
    <property type="match status" value="1"/>
</dbReference>
<evidence type="ECO:0000256" key="6">
    <source>
        <dbReference type="ARBA" id="ARBA00023033"/>
    </source>
</evidence>
<evidence type="ECO:0000256" key="2">
    <source>
        <dbReference type="ARBA" id="ARBA00009881"/>
    </source>
</evidence>
<keyword evidence="6" id="KW-0503">Monooxygenase</keyword>
<protein>
    <recommendedName>
        <fullName evidence="8">Nitronate monooxygenase domain-containing protein</fullName>
    </recommendedName>
</protein>
<evidence type="ECO:0000256" key="1">
    <source>
        <dbReference type="ARBA" id="ARBA00001917"/>
    </source>
</evidence>
<name>A0A7S0T5J9_9RHOD</name>
<comment type="cofactor">
    <cofactor evidence="1">
        <name>FMN</name>
        <dbReference type="ChEBI" id="CHEBI:58210"/>
    </cofactor>
</comment>
<reference evidence="7" key="1">
    <citation type="submission" date="2021-01" db="EMBL/GenBank/DDBJ databases">
        <authorList>
            <person name="Corre E."/>
            <person name="Pelletier E."/>
            <person name="Niang G."/>
            <person name="Scheremetjew M."/>
            <person name="Finn R."/>
            <person name="Kale V."/>
            <person name="Holt S."/>
            <person name="Cochrane G."/>
            <person name="Meng A."/>
            <person name="Brown T."/>
            <person name="Cohen L."/>
        </authorList>
    </citation>
    <scope>NUCLEOTIDE SEQUENCE</scope>
    <source>
        <strain evidence="7">CCMP3276</strain>
    </source>
</reference>
<comment type="similarity">
    <text evidence="2">Belongs to the nitronate monooxygenase family. NMO class I subfamily.</text>
</comment>
<accession>A0A7S0T5J9</accession>
<keyword evidence="5" id="KW-0560">Oxidoreductase</keyword>
<dbReference type="AlphaFoldDB" id="A0A7S0T5J9"/>
<keyword evidence="3" id="KW-0285">Flavoprotein</keyword>
<gene>
    <name evidence="7" type="ORF">EMAD1354_LOCUS557</name>
</gene>
<organism evidence="7">
    <name type="scientific">Erythrolobus madagascarensis</name>
    <dbReference type="NCBI Taxonomy" id="708628"/>
    <lineage>
        <taxon>Eukaryota</taxon>
        <taxon>Rhodophyta</taxon>
        <taxon>Bangiophyceae</taxon>
        <taxon>Porphyridiales</taxon>
        <taxon>Porphyridiaceae</taxon>
        <taxon>Erythrolobus</taxon>
    </lineage>
</organism>
<evidence type="ECO:0000256" key="3">
    <source>
        <dbReference type="ARBA" id="ARBA00022630"/>
    </source>
</evidence>
<sequence>MASTLTRFAKSLGLRLPLVQAPMAGVSTPQLAAEVSKCGGLGSLGLGASDVDTARAAIRSARQLGATLLNANFFCHAPPKTNEQQEAVWLSALAPLFVQFGAQPPRTLQEPYSSFIADDQMQQMVVEEAPEVVSFHFGLPPADVTHALKMTGCTLFATATSESEASACARAGMDAVIVQGIEAGGHRGRFVYDEDDRALPMLELMESLKQNTGVQVPLIAAGGMMDGKDCVTALNAGADLVQLGTAFVLCAESASDDGYRAALMQSEKATDTVLTSVFSGRPARALRNAMVEFGESKPRESVPEYPLVFEASKALHAAGKEHGDHSCGAHWAGMGAPRARNLRAAELMQVLADEMSRASS</sequence>
<evidence type="ECO:0000256" key="5">
    <source>
        <dbReference type="ARBA" id="ARBA00023002"/>
    </source>
</evidence>
<dbReference type="GO" id="GO:0018580">
    <property type="term" value="F:nitronate monooxygenase activity"/>
    <property type="evidence" value="ECO:0007669"/>
    <property type="project" value="InterPro"/>
</dbReference>
<evidence type="ECO:0008006" key="8">
    <source>
        <dbReference type="Google" id="ProtNLM"/>
    </source>
</evidence>
<evidence type="ECO:0000256" key="4">
    <source>
        <dbReference type="ARBA" id="ARBA00022643"/>
    </source>
</evidence>